<feature type="binding site" evidence="6">
    <location>
        <position position="17"/>
    </location>
    <ligand>
        <name>ATP</name>
        <dbReference type="ChEBI" id="CHEBI:30616"/>
    </ligand>
</feature>
<evidence type="ECO:0000256" key="6">
    <source>
        <dbReference type="HAMAP-Rule" id="MF_00020"/>
    </source>
</evidence>
<comment type="catalytic activity">
    <reaction evidence="6">
        <text>acetate + ATP = acetyl phosphate + ADP</text>
        <dbReference type="Rhea" id="RHEA:11352"/>
        <dbReference type="ChEBI" id="CHEBI:22191"/>
        <dbReference type="ChEBI" id="CHEBI:30089"/>
        <dbReference type="ChEBI" id="CHEBI:30616"/>
        <dbReference type="ChEBI" id="CHEBI:456216"/>
        <dbReference type="EC" id="2.7.2.1"/>
    </reaction>
</comment>
<dbReference type="PANTHER" id="PTHR21060:SF15">
    <property type="entry name" value="ACETATE KINASE-RELATED"/>
    <property type="match status" value="1"/>
</dbReference>
<evidence type="ECO:0000256" key="4">
    <source>
        <dbReference type="ARBA" id="ARBA00022777"/>
    </source>
</evidence>
<feature type="active site" description="Proton donor/acceptor" evidence="6">
    <location>
        <position position="148"/>
    </location>
</feature>
<evidence type="ECO:0000256" key="7">
    <source>
        <dbReference type="RuleBase" id="RU003835"/>
    </source>
</evidence>
<keyword evidence="9" id="KW-1185">Reference proteome</keyword>
<gene>
    <name evidence="6" type="primary">ackA</name>
    <name evidence="8" type="ORF">G1H11_07485</name>
</gene>
<feature type="binding site" evidence="6">
    <location>
        <position position="91"/>
    </location>
    <ligand>
        <name>substrate</name>
    </ligand>
</feature>
<evidence type="ECO:0000256" key="5">
    <source>
        <dbReference type="ARBA" id="ARBA00022840"/>
    </source>
</evidence>
<dbReference type="GO" id="GO:0008776">
    <property type="term" value="F:acetate kinase activity"/>
    <property type="evidence" value="ECO:0007669"/>
    <property type="project" value="UniProtKB-UniRule"/>
</dbReference>
<dbReference type="Gene3D" id="3.30.420.40">
    <property type="match status" value="2"/>
</dbReference>
<organism evidence="8 9">
    <name type="scientific">Phytoactinopolyspora alkaliphila</name>
    <dbReference type="NCBI Taxonomy" id="1783498"/>
    <lineage>
        <taxon>Bacteria</taxon>
        <taxon>Bacillati</taxon>
        <taxon>Actinomycetota</taxon>
        <taxon>Actinomycetes</taxon>
        <taxon>Jiangellales</taxon>
        <taxon>Jiangellaceae</taxon>
        <taxon>Phytoactinopolyspora</taxon>
    </lineage>
</organism>
<dbReference type="GO" id="GO:0006083">
    <property type="term" value="P:acetate metabolic process"/>
    <property type="evidence" value="ECO:0007669"/>
    <property type="project" value="TreeGrafter"/>
</dbReference>
<dbReference type="InterPro" id="IPR004372">
    <property type="entry name" value="Ac/propionate_kinase"/>
</dbReference>
<dbReference type="AlphaFoldDB" id="A0A6N9YJP5"/>
<proteinExistence type="inferred from homology"/>
<keyword evidence="5 6" id="KW-0067">ATP-binding</keyword>
<evidence type="ECO:0000256" key="2">
    <source>
        <dbReference type="ARBA" id="ARBA00022679"/>
    </source>
</evidence>
<protein>
    <recommendedName>
        <fullName evidence="6">Acetate kinase</fullName>
        <ecNumber evidence="6">2.7.2.1</ecNumber>
    </recommendedName>
    <alternativeName>
        <fullName evidence="6">Acetokinase</fullName>
    </alternativeName>
</protein>
<dbReference type="InterPro" id="IPR023865">
    <property type="entry name" value="Aliphatic_acid_kinase_CS"/>
</dbReference>
<dbReference type="CDD" id="cd24010">
    <property type="entry name" value="ASKHA_NBD_AcK_PK"/>
    <property type="match status" value="1"/>
</dbReference>
<reference evidence="8 9" key="1">
    <citation type="submission" date="2020-02" db="EMBL/GenBank/DDBJ databases">
        <authorList>
            <person name="Li X.-J."/>
            <person name="Feng X.-M."/>
        </authorList>
    </citation>
    <scope>NUCLEOTIDE SEQUENCE [LARGE SCALE GENOMIC DNA]</scope>
    <source>
        <strain evidence="8 9">CGMCC 4.7225</strain>
    </source>
</reference>
<dbReference type="GO" id="GO:0000287">
    <property type="term" value="F:magnesium ion binding"/>
    <property type="evidence" value="ECO:0007669"/>
    <property type="project" value="UniProtKB-UniRule"/>
</dbReference>
<dbReference type="NCBIfam" id="TIGR00016">
    <property type="entry name" value="ackA"/>
    <property type="match status" value="1"/>
</dbReference>
<comment type="subunit">
    <text evidence="6">Homodimer.</text>
</comment>
<dbReference type="PROSITE" id="PS01075">
    <property type="entry name" value="ACETATE_KINASE_1"/>
    <property type="match status" value="1"/>
</dbReference>
<dbReference type="GO" id="GO:0006085">
    <property type="term" value="P:acetyl-CoA biosynthetic process"/>
    <property type="evidence" value="ECO:0007669"/>
    <property type="project" value="UniProtKB-UniRule"/>
</dbReference>
<dbReference type="Proteomes" id="UP000469185">
    <property type="component" value="Unassembled WGS sequence"/>
</dbReference>
<dbReference type="UniPathway" id="UPA00340">
    <property type="reaction ID" value="UER00458"/>
</dbReference>
<dbReference type="SUPFAM" id="SSF53067">
    <property type="entry name" value="Actin-like ATPase domain"/>
    <property type="match status" value="2"/>
</dbReference>
<dbReference type="EMBL" id="JAAGOB010000003">
    <property type="protein sequence ID" value="NED95155.1"/>
    <property type="molecule type" value="Genomic_DNA"/>
</dbReference>
<dbReference type="GO" id="GO:0005737">
    <property type="term" value="C:cytoplasm"/>
    <property type="evidence" value="ECO:0007669"/>
    <property type="project" value="UniProtKB-SubCell"/>
</dbReference>
<dbReference type="InterPro" id="IPR043129">
    <property type="entry name" value="ATPase_NBD"/>
</dbReference>
<comment type="similarity">
    <text evidence="1 6 7">Belongs to the acetokinase family.</text>
</comment>
<sequence length="397" mass="43096">MMSATVLVLNCGSSSIKYQLIDAHDARVLARGLMERIGEETGHVRHESTEGVVQQDPQLPDHESALKTMLGTLEEHGPRLSDAGVVAVGHRVVHGGERFSAPVRVDDDVERTIDELSALAPLHNPPNLAGIRVARQVLPDLPHVAVFDTAFHQTLPPVAYTYALDREVAAQNHVRRYGFHGTSVAYVTKEASRFLERDPARTNLIILHLGNGASATAVRGGKSADTSMGLTPLEGLVMGTRSGDLDPGILFHLRREAGWSVDELDDLLNRRSGLLGLCGVNDMREVQRLALEGDADARLARDVYCYRIRQYVGAYLAVLGETHAVVFTGGVGENDAWVRSHSIAGMRQLGIEIDHVRNASRGERPRHISPDGAATAVLVVPTNEELEIARQSVALVT</sequence>
<evidence type="ECO:0000256" key="1">
    <source>
        <dbReference type="ARBA" id="ARBA00008748"/>
    </source>
</evidence>
<dbReference type="PRINTS" id="PR00471">
    <property type="entry name" value="ACETATEKNASE"/>
</dbReference>
<dbReference type="PROSITE" id="PS01076">
    <property type="entry name" value="ACETATE_KINASE_2"/>
    <property type="match status" value="1"/>
</dbReference>
<comment type="subcellular location">
    <subcellularLocation>
        <location evidence="6">Cytoplasm</location>
    </subcellularLocation>
</comment>
<comment type="function">
    <text evidence="6">Catalyzes the formation of acetyl phosphate from acetate and ATP. Can also catalyze the reverse reaction.</text>
</comment>
<feature type="binding site" evidence="6">
    <location>
        <begin position="282"/>
        <end position="284"/>
    </location>
    <ligand>
        <name>ATP</name>
        <dbReference type="ChEBI" id="CHEBI:30616"/>
    </ligand>
</feature>
<evidence type="ECO:0000313" key="8">
    <source>
        <dbReference type="EMBL" id="NED95155.1"/>
    </source>
</evidence>
<feature type="site" description="Transition state stabilizer" evidence="6">
    <location>
        <position position="180"/>
    </location>
</feature>
<accession>A0A6N9YJP5</accession>
<keyword evidence="6" id="KW-0479">Metal-binding</keyword>
<dbReference type="PIRSF" id="PIRSF000722">
    <property type="entry name" value="Acetate_prop_kin"/>
    <property type="match status" value="1"/>
</dbReference>
<evidence type="ECO:0000256" key="3">
    <source>
        <dbReference type="ARBA" id="ARBA00022741"/>
    </source>
</evidence>
<comment type="pathway">
    <text evidence="6">Metabolic intermediate biosynthesis; acetyl-CoA biosynthesis; acetyl-CoA from acetate: step 1/2.</text>
</comment>
<evidence type="ECO:0000313" key="9">
    <source>
        <dbReference type="Proteomes" id="UP000469185"/>
    </source>
</evidence>
<dbReference type="PANTHER" id="PTHR21060">
    <property type="entry name" value="ACETATE KINASE"/>
    <property type="match status" value="1"/>
</dbReference>
<feature type="site" description="Transition state stabilizer" evidence="6">
    <location>
        <position position="241"/>
    </location>
</feature>
<feature type="binding site" evidence="6">
    <location>
        <position position="10"/>
    </location>
    <ligand>
        <name>Mg(2+)</name>
        <dbReference type="ChEBI" id="CHEBI:18420"/>
    </ligand>
</feature>
<comment type="cofactor">
    <cofactor evidence="6">
        <name>Mg(2+)</name>
        <dbReference type="ChEBI" id="CHEBI:18420"/>
    </cofactor>
    <cofactor evidence="6">
        <name>Mn(2+)</name>
        <dbReference type="ChEBI" id="CHEBI:29035"/>
    </cofactor>
    <text evidence="6">Mg(2+). Can also accept Mn(2+).</text>
</comment>
<name>A0A6N9YJP5_9ACTN</name>
<comment type="caution">
    <text evidence="8">The sequence shown here is derived from an EMBL/GenBank/DDBJ whole genome shotgun (WGS) entry which is preliminary data.</text>
</comment>
<feature type="binding site" evidence="6">
    <location>
        <position position="384"/>
    </location>
    <ligand>
        <name>Mg(2+)</name>
        <dbReference type="ChEBI" id="CHEBI:18420"/>
    </ligand>
</feature>
<keyword evidence="3 6" id="KW-0547">Nucleotide-binding</keyword>
<dbReference type="HAMAP" id="MF_00020">
    <property type="entry name" value="Acetate_kinase"/>
    <property type="match status" value="1"/>
</dbReference>
<keyword evidence="2 6" id="KW-0808">Transferase</keyword>
<dbReference type="GO" id="GO:0005524">
    <property type="term" value="F:ATP binding"/>
    <property type="evidence" value="ECO:0007669"/>
    <property type="project" value="UniProtKB-KW"/>
</dbReference>
<dbReference type="Pfam" id="PF00871">
    <property type="entry name" value="Acetate_kinase"/>
    <property type="match status" value="1"/>
</dbReference>
<keyword evidence="4 6" id="KW-0418">Kinase</keyword>
<keyword evidence="6" id="KW-0963">Cytoplasm</keyword>
<dbReference type="EC" id="2.7.2.1" evidence="6"/>
<dbReference type="InterPro" id="IPR000890">
    <property type="entry name" value="Aliphatic_acid_kin_short-chain"/>
</dbReference>
<keyword evidence="6" id="KW-0460">Magnesium</keyword>
<feature type="binding site" evidence="6">
    <location>
        <begin position="330"/>
        <end position="334"/>
    </location>
    <ligand>
        <name>ATP</name>
        <dbReference type="ChEBI" id="CHEBI:30616"/>
    </ligand>
</feature>
<feature type="binding site" evidence="6">
    <location>
        <begin position="208"/>
        <end position="212"/>
    </location>
    <ligand>
        <name>ATP</name>
        <dbReference type="ChEBI" id="CHEBI:30616"/>
    </ligand>
</feature>